<dbReference type="RefSeq" id="WP_139575778.1">
    <property type="nucleotide sequence ID" value="NZ_VDMA02000009.1"/>
</dbReference>
<dbReference type="GO" id="GO:0050661">
    <property type="term" value="F:NADP binding"/>
    <property type="evidence" value="ECO:0007669"/>
    <property type="project" value="InterPro"/>
</dbReference>
<gene>
    <name evidence="6" type="ORF">FH610_018560</name>
</gene>
<protein>
    <submittedName>
        <fullName evidence="6">NAD(P)-binding protein</fullName>
    </submittedName>
</protein>
<dbReference type="PRINTS" id="PR00419">
    <property type="entry name" value="ADXRDTASE"/>
</dbReference>
<name>A0A5N6BTL0_9ACTN</name>
<comment type="caution">
    <text evidence="6">The sequence shown here is derived from an EMBL/GenBank/DDBJ whole genome shotgun (WGS) entry which is preliminary data.</text>
</comment>
<evidence type="ECO:0000256" key="4">
    <source>
        <dbReference type="ARBA" id="ARBA00023002"/>
    </source>
</evidence>
<feature type="region of interest" description="Disordered" evidence="5">
    <location>
        <begin position="1"/>
        <end position="20"/>
    </location>
</feature>
<dbReference type="GO" id="GO:0050660">
    <property type="term" value="F:flavin adenine dinucleotide binding"/>
    <property type="evidence" value="ECO:0007669"/>
    <property type="project" value="InterPro"/>
</dbReference>
<dbReference type="Proteomes" id="UP000313066">
    <property type="component" value="Unassembled WGS sequence"/>
</dbReference>
<dbReference type="SUPFAM" id="SSF51905">
    <property type="entry name" value="FAD/NAD(P)-binding domain"/>
    <property type="match status" value="2"/>
</dbReference>
<sequence>MDQVAADRVTAPAPDHAEWSDERLESAVATADLPALLTTLAQILDDDAFIDPALRPDSVIPPAGALHQGGLDEERQRRARELCLDGLRRFRDSGFTTGPEPAPARLTRLLDFIAHEADESYLPLLAHELDIPHDSGAPGWELKALDPERDFRVAVIGAGLSGLVAAHRLRQAGVDVVVFDKNPDIGGTWYENTYPGCRLDTHNYAYSYSFAQKPDWPCYFSSRESIQAYLVKFAEDAGLAPHLRLSTHVVALDFQEPDANWRVRYRAGDGAEAVEVFDAVVSAVGQLNQPLIPRFEGQELFRGETWHTARWRHDVDLTGLRVGVVGTGASGFQVVPAIAEQVEHLTVFQRNPPWTLPTPRYTDEIEEELIWLFRQVPYYARWYRFFQFWTSVEGRRRFAEVDPGWTKEGSVSEQNEVLRVALTDHLTAQFADRPDLLDHVIPAYPPGAKRLLRDNGSWARALKRDDVALVTDRIREFTANGIRTEDGTLHELDAVIYSTGFRASEFLSAMRVTGTGKRDLQDFWDGDARAYLGITVPHFPNLFLVYGPNTNHVVNGSTVLFTELAVEYIVEVVESLVRDGDAALDCREDAYLSYNDAVDAENERMVWGAAKVSSWYKNSRGRVSQCWPFPLLDYWNATREVDPEAYRRIPRPGPYTSA</sequence>
<evidence type="ECO:0000256" key="2">
    <source>
        <dbReference type="ARBA" id="ARBA00022630"/>
    </source>
</evidence>
<organism evidence="6 7">
    <name type="scientific">Microbispora catharanthi</name>
    <dbReference type="NCBI Taxonomy" id="1712871"/>
    <lineage>
        <taxon>Bacteria</taxon>
        <taxon>Bacillati</taxon>
        <taxon>Actinomycetota</taxon>
        <taxon>Actinomycetes</taxon>
        <taxon>Streptosporangiales</taxon>
        <taxon>Streptosporangiaceae</taxon>
        <taxon>Microbispora</taxon>
    </lineage>
</organism>
<dbReference type="EMBL" id="VDMA02000009">
    <property type="protein sequence ID" value="KAB8183670.1"/>
    <property type="molecule type" value="Genomic_DNA"/>
</dbReference>
<dbReference type="InterPro" id="IPR051209">
    <property type="entry name" value="FAD-bind_Monooxygenase_sf"/>
</dbReference>
<dbReference type="PANTHER" id="PTHR42877:SF4">
    <property type="entry name" value="FAD_NAD(P)-BINDING DOMAIN-CONTAINING PROTEIN-RELATED"/>
    <property type="match status" value="1"/>
</dbReference>
<evidence type="ECO:0000313" key="7">
    <source>
        <dbReference type="Proteomes" id="UP000313066"/>
    </source>
</evidence>
<proteinExistence type="inferred from homology"/>
<comment type="similarity">
    <text evidence="1">Belongs to the FAD-binding monooxygenase family.</text>
</comment>
<evidence type="ECO:0000256" key="5">
    <source>
        <dbReference type="SAM" id="MobiDB-lite"/>
    </source>
</evidence>
<keyword evidence="2" id="KW-0285">Flavoprotein</keyword>
<reference evidence="6 7" key="1">
    <citation type="submission" date="2019-10" db="EMBL/GenBank/DDBJ databases">
        <title>Nonomuraea sp. nov., isolated from Phyllanthus amarus.</title>
        <authorList>
            <person name="Klykleung N."/>
            <person name="Tanasupawat S."/>
        </authorList>
    </citation>
    <scope>NUCLEOTIDE SEQUENCE [LARGE SCALE GENOMIC DNA]</scope>
    <source>
        <strain evidence="6 7">CR1-09</strain>
    </source>
</reference>
<accession>A0A5N6BTL0</accession>
<keyword evidence="3" id="KW-0274">FAD</keyword>
<dbReference type="AlphaFoldDB" id="A0A5N6BTL0"/>
<evidence type="ECO:0000313" key="6">
    <source>
        <dbReference type="EMBL" id="KAB8183670.1"/>
    </source>
</evidence>
<dbReference type="InterPro" id="IPR020946">
    <property type="entry name" value="Flavin_mOase-like"/>
</dbReference>
<evidence type="ECO:0000256" key="3">
    <source>
        <dbReference type="ARBA" id="ARBA00022827"/>
    </source>
</evidence>
<dbReference type="PANTHER" id="PTHR42877">
    <property type="entry name" value="L-ORNITHINE N(5)-MONOOXYGENASE-RELATED"/>
    <property type="match status" value="1"/>
</dbReference>
<keyword evidence="7" id="KW-1185">Reference proteome</keyword>
<evidence type="ECO:0000256" key="1">
    <source>
        <dbReference type="ARBA" id="ARBA00010139"/>
    </source>
</evidence>
<dbReference type="GO" id="GO:0004499">
    <property type="term" value="F:N,N-dimethylaniline monooxygenase activity"/>
    <property type="evidence" value="ECO:0007669"/>
    <property type="project" value="InterPro"/>
</dbReference>
<dbReference type="Pfam" id="PF00743">
    <property type="entry name" value="FMO-like"/>
    <property type="match status" value="1"/>
</dbReference>
<keyword evidence="4" id="KW-0560">Oxidoreductase</keyword>
<dbReference type="Gene3D" id="3.50.50.60">
    <property type="entry name" value="FAD/NAD(P)-binding domain"/>
    <property type="match status" value="2"/>
</dbReference>
<dbReference type="InterPro" id="IPR036188">
    <property type="entry name" value="FAD/NAD-bd_sf"/>
</dbReference>